<dbReference type="HOGENOM" id="CLU_2146108_0_0_1"/>
<proteinExistence type="predicted"/>
<protein>
    <submittedName>
        <fullName evidence="2">Uncharacterized protein</fullName>
    </submittedName>
</protein>
<dbReference type="GeneID" id="19463520"/>
<name>S3CRE4_GLAL2</name>
<feature type="region of interest" description="Disordered" evidence="1">
    <location>
        <begin position="61"/>
        <end position="87"/>
    </location>
</feature>
<evidence type="ECO:0000313" key="2">
    <source>
        <dbReference type="EMBL" id="EPE27674.1"/>
    </source>
</evidence>
<dbReference type="AlphaFoldDB" id="S3CRE4"/>
<keyword evidence="3" id="KW-1185">Reference proteome</keyword>
<organism evidence="2 3">
    <name type="scientific">Glarea lozoyensis (strain ATCC 20868 / MF5171)</name>
    <dbReference type="NCBI Taxonomy" id="1116229"/>
    <lineage>
        <taxon>Eukaryota</taxon>
        <taxon>Fungi</taxon>
        <taxon>Dikarya</taxon>
        <taxon>Ascomycota</taxon>
        <taxon>Pezizomycotina</taxon>
        <taxon>Leotiomycetes</taxon>
        <taxon>Helotiales</taxon>
        <taxon>Helotiaceae</taxon>
        <taxon>Glarea</taxon>
    </lineage>
</organism>
<dbReference type="EMBL" id="KE145369">
    <property type="protein sequence ID" value="EPE27674.1"/>
    <property type="molecule type" value="Genomic_DNA"/>
</dbReference>
<dbReference type="Proteomes" id="UP000016922">
    <property type="component" value="Unassembled WGS sequence"/>
</dbReference>
<evidence type="ECO:0000256" key="1">
    <source>
        <dbReference type="SAM" id="MobiDB-lite"/>
    </source>
</evidence>
<dbReference type="KEGG" id="glz:GLAREA_04465"/>
<sequence length="112" mass="12893">MRRGAQTWLGPFWYFIVVSKQDSQVNVYFKLIDAFAEYLYLFVSVFSNQITSHTISYPNSRVTLRPRKDNRAPPRHTTTPSQLSSASSGTWLLRAEIEYLQVQNFSALLLAS</sequence>
<accession>S3CRE4</accession>
<reference evidence="2 3" key="1">
    <citation type="journal article" date="2013" name="BMC Genomics">
        <title>Genomics-driven discovery of the pneumocandin biosynthetic gene cluster in the fungus Glarea lozoyensis.</title>
        <authorList>
            <person name="Chen L."/>
            <person name="Yue Q."/>
            <person name="Zhang X."/>
            <person name="Xiang M."/>
            <person name="Wang C."/>
            <person name="Li S."/>
            <person name="Che Y."/>
            <person name="Ortiz-Lopez F.J."/>
            <person name="Bills G.F."/>
            <person name="Liu X."/>
            <person name="An Z."/>
        </authorList>
    </citation>
    <scope>NUCLEOTIDE SEQUENCE [LARGE SCALE GENOMIC DNA]</scope>
    <source>
        <strain evidence="3">ATCC 20868 / MF5171</strain>
    </source>
</reference>
<feature type="compositionally biased region" description="Polar residues" evidence="1">
    <location>
        <begin position="76"/>
        <end position="87"/>
    </location>
</feature>
<gene>
    <name evidence="2" type="ORF">GLAREA_04465</name>
</gene>
<dbReference type="RefSeq" id="XP_008085033.1">
    <property type="nucleotide sequence ID" value="XM_008086842.1"/>
</dbReference>
<evidence type="ECO:0000313" key="3">
    <source>
        <dbReference type="Proteomes" id="UP000016922"/>
    </source>
</evidence>